<evidence type="ECO:0000313" key="2">
    <source>
        <dbReference type="Proteomes" id="UP000694892"/>
    </source>
</evidence>
<dbReference type="Proteomes" id="UP000694892">
    <property type="component" value="Chromosome 6S"/>
</dbReference>
<dbReference type="AlphaFoldDB" id="A0A974CK71"/>
<gene>
    <name evidence="1" type="ORF">XELAEV_18033563mg</name>
</gene>
<name>A0A974CK71_XENLA</name>
<evidence type="ECO:0000313" key="1">
    <source>
        <dbReference type="EMBL" id="OCT74578.1"/>
    </source>
</evidence>
<proteinExistence type="predicted"/>
<accession>A0A974CK71</accession>
<sequence>MSDIAYFMNCSFSSSYWNLKEKGTFNQPTYIIINHFVSLLWRCNHHNHSGVNYIADCFTAIKANQNLTIITLNFPFSSVLSFS</sequence>
<protein>
    <submittedName>
        <fullName evidence="1">Uncharacterized protein</fullName>
    </submittedName>
</protein>
<dbReference type="EMBL" id="CM004477">
    <property type="protein sequence ID" value="OCT74578.1"/>
    <property type="molecule type" value="Genomic_DNA"/>
</dbReference>
<organism evidence="1 2">
    <name type="scientific">Xenopus laevis</name>
    <name type="common">African clawed frog</name>
    <dbReference type="NCBI Taxonomy" id="8355"/>
    <lineage>
        <taxon>Eukaryota</taxon>
        <taxon>Metazoa</taxon>
        <taxon>Chordata</taxon>
        <taxon>Craniata</taxon>
        <taxon>Vertebrata</taxon>
        <taxon>Euteleostomi</taxon>
        <taxon>Amphibia</taxon>
        <taxon>Batrachia</taxon>
        <taxon>Anura</taxon>
        <taxon>Pipoidea</taxon>
        <taxon>Pipidae</taxon>
        <taxon>Xenopodinae</taxon>
        <taxon>Xenopus</taxon>
        <taxon>Xenopus</taxon>
    </lineage>
</organism>
<reference evidence="2" key="1">
    <citation type="journal article" date="2016" name="Nature">
        <title>Genome evolution in the allotetraploid frog Xenopus laevis.</title>
        <authorList>
            <person name="Session A.M."/>
            <person name="Uno Y."/>
            <person name="Kwon T."/>
            <person name="Chapman J.A."/>
            <person name="Toyoda A."/>
            <person name="Takahashi S."/>
            <person name="Fukui A."/>
            <person name="Hikosaka A."/>
            <person name="Suzuki A."/>
            <person name="Kondo M."/>
            <person name="van Heeringen S.J."/>
            <person name="Quigley I."/>
            <person name="Heinz S."/>
            <person name="Ogino H."/>
            <person name="Ochi H."/>
            <person name="Hellsten U."/>
            <person name="Lyons J.B."/>
            <person name="Simakov O."/>
            <person name="Putnam N."/>
            <person name="Stites J."/>
            <person name="Kuroki Y."/>
            <person name="Tanaka T."/>
            <person name="Michiue T."/>
            <person name="Watanabe M."/>
            <person name="Bogdanovic O."/>
            <person name="Lister R."/>
            <person name="Georgiou G."/>
            <person name="Paranjpe S.S."/>
            <person name="van Kruijsbergen I."/>
            <person name="Shu S."/>
            <person name="Carlson J."/>
            <person name="Kinoshita T."/>
            <person name="Ohta Y."/>
            <person name="Mawaribuchi S."/>
            <person name="Jenkins J."/>
            <person name="Grimwood J."/>
            <person name="Schmutz J."/>
            <person name="Mitros T."/>
            <person name="Mozaffari S.V."/>
            <person name="Suzuki Y."/>
            <person name="Haramoto Y."/>
            <person name="Yamamoto T.S."/>
            <person name="Takagi C."/>
            <person name="Heald R."/>
            <person name="Miller K."/>
            <person name="Haudenschild C."/>
            <person name="Kitzman J."/>
            <person name="Nakayama T."/>
            <person name="Izutsu Y."/>
            <person name="Robert J."/>
            <person name="Fortriede J."/>
            <person name="Burns K."/>
            <person name="Lotay V."/>
            <person name="Karimi K."/>
            <person name="Yasuoka Y."/>
            <person name="Dichmann D.S."/>
            <person name="Flajnik M.F."/>
            <person name="Houston D.W."/>
            <person name="Shendure J."/>
            <person name="DuPasquier L."/>
            <person name="Vize P.D."/>
            <person name="Zorn A.M."/>
            <person name="Ito M."/>
            <person name="Marcotte E.M."/>
            <person name="Wallingford J.B."/>
            <person name="Ito Y."/>
            <person name="Asashima M."/>
            <person name="Ueno N."/>
            <person name="Matsuda Y."/>
            <person name="Veenstra G.J."/>
            <person name="Fujiyama A."/>
            <person name="Harland R.M."/>
            <person name="Taira M."/>
            <person name="Rokhsar D.S."/>
        </authorList>
    </citation>
    <scope>NUCLEOTIDE SEQUENCE [LARGE SCALE GENOMIC DNA]</scope>
    <source>
        <strain evidence="2">J</strain>
    </source>
</reference>